<dbReference type="GeneID" id="30207841"/>
<reference evidence="2" key="3">
    <citation type="submission" date="2014-01" db="EMBL/GenBank/DDBJ databases">
        <title>Evolution of pathogenesis and genome organization in the Tremellales.</title>
        <authorList>
            <person name="Cuomo C."/>
            <person name="Litvintseva A."/>
            <person name="Heitman J."/>
            <person name="Chen Y."/>
            <person name="Sun S."/>
            <person name="Springer D."/>
            <person name="Dromer F."/>
            <person name="Young S."/>
            <person name="Zeng Q."/>
            <person name="Chapman S."/>
            <person name="Gujja S."/>
            <person name="Saif S."/>
            <person name="Birren B."/>
        </authorList>
    </citation>
    <scope>NUCLEOTIDE SEQUENCE</scope>
    <source>
        <strain evidence="2">CBS 10118</strain>
    </source>
</reference>
<proteinExistence type="predicted"/>
<accession>A0A1B9G410</accession>
<feature type="region of interest" description="Disordered" evidence="1">
    <location>
        <begin position="1"/>
        <end position="50"/>
    </location>
</feature>
<organism evidence="2">
    <name type="scientific">Kwoniella bestiolae CBS 10118</name>
    <dbReference type="NCBI Taxonomy" id="1296100"/>
    <lineage>
        <taxon>Eukaryota</taxon>
        <taxon>Fungi</taxon>
        <taxon>Dikarya</taxon>
        <taxon>Basidiomycota</taxon>
        <taxon>Agaricomycotina</taxon>
        <taxon>Tremellomycetes</taxon>
        <taxon>Tremellales</taxon>
        <taxon>Cryptococcaceae</taxon>
        <taxon>Kwoniella</taxon>
    </lineage>
</organism>
<protein>
    <submittedName>
        <fullName evidence="2">Uncharacterized protein</fullName>
    </submittedName>
</protein>
<dbReference type="VEuPathDB" id="FungiDB:I302_03442"/>
<feature type="compositionally biased region" description="Basic residues" evidence="1">
    <location>
        <begin position="1"/>
        <end position="12"/>
    </location>
</feature>
<dbReference type="Proteomes" id="UP000092730">
    <property type="component" value="Chromosome 1"/>
</dbReference>
<dbReference type="Pfam" id="PF12586">
    <property type="entry name" value="DUF3760"/>
    <property type="match status" value="1"/>
</dbReference>
<reference evidence="2" key="1">
    <citation type="submission" date="2013-07" db="EMBL/GenBank/DDBJ databases">
        <title>The Genome Sequence of Cryptococcus bestiolae CBS10118.</title>
        <authorList>
            <consortium name="The Broad Institute Genome Sequencing Platform"/>
            <person name="Cuomo C."/>
            <person name="Litvintseva A."/>
            <person name="Chen Y."/>
            <person name="Heitman J."/>
            <person name="Sun S."/>
            <person name="Springer D."/>
            <person name="Dromer F."/>
            <person name="Young S.K."/>
            <person name="Zeng Q."/>
            <person name="Gargeya S."/>
            <person name="Fitzgerald M."/>
            <person name="Abouelleil A."/>
            <person name="Alvarado L."/>
            <person name="Berlin A.M."/>
            <person name="Chapman S.B."/>
            <person name="Dewar J."/>
            <person name="Goldberg J."/>
            <person name="Griggs A."/>
            <person name="Gujja S."/>
            <person name="Hansen M."/>
            <person name="Howarth C."/>
            <person name="Imamovic A."/>
            <person name="Larimer J."/>
            <person name="McCowan C."/>
            <person name="Murphy C."/>
            <person name="Pearson M."/>
            <person name="Priest M."/>
            <person name="Roberts A."/>
            <person name="Saif S."/>
            <person name="Shea T."/>
            <person name="Sykes S."/>
            <person name="Wortman J."/>
            <person name="Nusbaum C."/>
            <person name="Birren B."/>
        </authorList>
    </citation>
    <scope>NUCLEOTIDE SEQUENCE [LARGE SCALE GENOMIC DNA]</scope>
    <source>
        <strain evidence="2">CBS 10118</strain>
    </source>
</reference>
<gene>
    <name evidence="2" type="ORF">I302_03442</name>
    <name evidence="3" type="ORF">I302_100070</name>
</gene>
<reference evidence="3" key="4">
    <citation type="submission" date="2024-02" db="EMBL/GenBank/DDBJ databases">
        <title>Comparative genomics of Cryptococcus and Kwoniella reveals pathogenesis evolution and contrasting modes of karyotype evolution via chromosome fusion or intercentromeric recombination.</title>
        <authorList>
            <person name="Coelho M.A."/>
            <person name="David-Palma M."/>
            <person name="Shea T."/>
            <person name="Bowers K."/>
            <person name="McGinley-Smith S."/>
            <person name="Mohammad A.W."/>
            <person name="Gnirke A."/>
            <person name="Yurkov A.M."/>
            <person name="Nowrousian M."/>
            <person name="Sun S."/>
            <person name="Cuomo C.A."/>
            <person name="Heitman J."/>
        </authorList>
    </citation>
    <scope>NUCLEOTIDE SEQUENCE</scope>
    <source>
        <strain evidence="3">CBS 10118</strain>
    </source>
</reference>
<feature type="compositionally biased region" description="Low complexity" evidence="1">
    <location>
        <begin position="13"/>
        <end position="23"/>
    </location>
</feature>
<dbReference type="AlphaFoldDB" id="A0A1B9G410"/>
<reference evidence="3" key="2">
    <citation type="submission" date="2013-07" db="EMBL/GenBank/DDBJ databases">
        <authorList>
            <consortium name="The Broad Institute Genome Sequencing Platform"/>
            <person name="Cuomo C."/>
            <person name="Litvintseva A."/>
            <person name="Chen Y."/>
            <person name="Heitman J."/>
            <person name="Sun S."/>
            <person name="Springer D."/>
            <person name="Dromer F."/>
            <person name="Young S.K."/>
            <person name="Zeng Q."/>
            <person name="Gargeya S."/>
            <person name="Fitzgerald M."/>
            <person name="Abouelleil A."/>
            <person name="Alvarado L."/>
            <person name="Berlin A.M."/>
            <person name="Chapman S.B."/>
            <person name="Dewar J."/>
            <person name="Goldberg J."/>
            <person name="Griggs A."/>
            <person name="Gujja S."/>
            <person name="Hansen M."/>
            <person name="Howarth C."/>
            <person name="Imamovic A."/>
            <person name="Larimer J."/>
            <person name="McCowan C."/>
            <person name="Murphy C."/>
            <person name="Pearson M."/>
            <person name="Priest M."/>
            <person name="Roberts A."/>
            <person name="Saif S."/>
            <person name="Shea T."/>
            <person name="Sykes S."/>
            <person name="Wortman J."/>
            <person name="Nusbaum C."/>
            <person name="Birren B."/>
        </authorList>
    </citation>
    <scope>NUCLEOTIDE SEQUENCE</scope>
    <source>
        <strain evidence="3">CBS 10118</strain>
    </source>
</reference>
<evidence type="ECO:0000313" key="2">
    <source>
        <dbReference type="EMBL" id="OCF25769.1"/>
    </source>
</evidence>
<evidence type="ECO:0000313" key="4">
    <source>
        <dbReference type="Proteomes" id="UP000092730"/>
    </source>
</evidence>
<evidence type="ECO:0000256" key="1">
    <source>
        <dbReference type="SAM" id="MobiDB-lite"/>
    </source>
</evidence>
<dbReference type="RefSeq" id="XP_019046839.1">
    <property type="nucleotide sequence ID" value="XM_019190091.1"/>
</dbReference>
<dbReference type="KEGG" id="kbi:30207841"/>
<dbReference type="EMBL" id="CP144541">
    <property type="protein sequence ID" value="WVW78119.1"/>
    <property type="molecule type" value="Genomic_DNA"/>
</dbReference>
<evidence type="ECO:0000313" key="3">
    <source>
        <dbReference type="EMBL" id="WVW78119.1"/>
    </source>
</evidence>
<sequence length="409" mass="46613">MLSISRKLKRSSRNPGTSSSSQRDNADSAASANPTKPMISPIRLPHLESREPCPRSLSFIAEHRRERDIDRPSITPPYPIVSLDRLCEVHHLILHELASNHPVTLISVNRHWYDTLTPVIYKNIRIDQFNVHSVLDGLRSCDKTDRKWRSLQHIREIHLSDIESLLVLHDAIRQAKAQAHKAVSSKEVLLPQVKHVHYDQQFLLEIISQVARHKTYHQGMGDHRIKALLQLFSLDSICVDVGMILETTRHEISIKVTSWLQRTLTTSSSGTETITTYMVTPLNSLDPPPLQLPVRHEGGTYHVHGRWTAPPGYAELSTEEAVKTFLRCMKKRSAEAHDDTLRPGTGLTKYMIFRHVPCADEFRRWLNHMGYETPFGSSHARGGYEIYTSEDVLEAGAAVCPCEERRWFG</sequence>
<keyword evidence="4" id="KW-1185">Reference proteome</keyword>
<dbReference type="OrthoDB" id="2564858at2759"/>
<name>A0A1B9G410_9TREE</name>
<dbReference type="InterPro" id="IPR022235">
    <property type="entry name" value="DUF3760"/>
</dbReference>
<dbReference type="EMBL" id="KI894020">
    <property type="protein sequence ID" value="OCF25769.1"/>
    <property type="molecule type" value="Genomic_DNA"/>
</dbReference>